<keyword evidence="2" id="KW-0533">Nickel</keyword>
<dbReference type="PANTHER" id="PTHR43485:SF1">
    <property type="entry name" value="FORMATE HYDROGENLYASE SUBUNIT 5-RELATED"/>
    <property type="match status" value="1"/>
</dbReference>
<proteinExistence type="predicted"/>
<dbReference type="GO" id="GO:0016151">
    <property type="term" value="F:nickel cation binding"/>
    <property type="evidence" value="ECO:0007669"/>
    <property type="project" value="InterPro"/>
</dbReference>
<dbReference type="OrthoDB" id="43567at2157"/>
<feature type="binding site" evidence="2">
    <location>
        <position position="61"/>
    </location>
    <ligand>
        <name>Mg(2+)</name>
        <dbReference type="ChEBI" id="CHEBI:18420"/>
    </ligand>
</feature>
<organism evidence="4 5">
    <name type="scientific">Methanonatronarchaeum thermophilum</name>
    <dbReference type="NCBI Taxonomy" id="1927129"/>
    <lineage>
        <taxon>Archaea</taxon>
        <taxon>Methanobacteriati</taxon>
        <taxon>Methanobacteriota</taxon>
        <taxon>Methanonatronarchaeia</taxon>
        <taxon>Methanonatronarchaeales</taxon>
        <taxon>Methanonatronarchaeaceae</taxon>
        <taxon>Methanonatronarchaeum</taxon>
    </lineage>
</organism>
<feature type="domain" description="NADH-quinone oxidoreductase subunit D" evidence="3">
    <location>
        <begin position="134"/>
        <end position="311"/>
    </location>
</feature>
<comment type="cofactor">
    <cofactor evidence="2">
        <name>Ni(2+)</name>
        <dbReference type="ChEBI" id="CHEBI:49786"/>
    </cofactor>
</comment>
<feature type="domain" description="NADH-quinone oxidoreductase subunit D" evidence="3">
    <location>
        <begin position="313"/>
        <end position="390"/>
    </location>
</feature>
<name>A0A1Y3GAW8_9EURY</name>
<accession>A0A1Y3GAW8</accession>
<evidence type="ECO:0000256" key="1">
    <source>
        <dbReference type="ARBA" id="ARBA00023002"/>
    </source>
</evidence>
<feature type="binding site" evidence="2">
    <location>
        <position position="387"/>
    </location>
    <ligand>
        <name>Fe cation</name>
        <dbReference type="ChEBI" id="CHEBI:24875"/>
    </ligand>
</feature>
<protein>
    <submittedName>
        <fullName evidence="4">NiFe-hydrogenase III large subunit and subunit G</fullName>
    </submittedName>
</protein>
<dbReference type="GO" id="GO:0051287">
    <property type="term" value="F:NAD binding"/>
    <property type="evidence" value="ECO:0007669"/>
    <property type="project" value="InterPro"/>
</dbReference>
<feature type="binding site" evidence="2">
    <location>
        <position position="83"/>
    </location>
    <ligand>
        <name>Fe cation</name>
        <dbReference type="ChEBI" id="CHEBI:24875"/>
    </ligand>
</feature>
<comment type="cofactor">
    <cofactor evidence="2">
        <name>Fe cation</name>
        <dbReference type="ChEBI" id="CHEBI:24875"/>
    </cofactor>
</comment>
<keyword evidence="5" id="KW-1185">Reference proteome</keyword>
<dbReference type="InterPro" id="IPR001501">
    <property type="entry name" value="Ni-dep_hyd_lsu"/>
</dbReference>
<dbReference type="PANTHER" id="PTHR43485">
    <property type="entry name" value="HYDROGENASE-4 COMPONENT G"/>
    <property type="match status" value="1"/>
</dbReference>
<evidence type="ECO:0000259" key="3">
    <source>
        <dbReference type="Pfam" id="PF00346"/>
    </source>
</evidence>
<dbReference type="SUPFAM" id="SSF56762">
    <property type="entry name" value="HydB/Nqo4-like"/>
    <property type="match status" value="1"/>
</dbReference>
<keyword evidence="2" id="KW-0479">Metal-binding</keyword>
<dbReference type="Pfam" id="PF00374">
    <property type="entry name" value="NiFeSe_Hases"/>
    <property type="match status" value="1"/>
</dbReference>
<gene>
    <name evidence="4" type="ORF">AMET1_1477</name>
</gene>
<evidence type="ECO:0000256" key="2">
    <source>
        <dbReference type="PIRSR" id="PIRSR601501-1"/>
    </source>
</evidence>
<keyword evidence="1" id="KW-0560">Oxidoreductase</keyword>
<keyword evidence="2" id="KW-0408">Iron</keyword>
<dbReference type="Pfam" id="PF00346">
    <property type="entry name" value="Complex1_49kDa"/>
    <property type="match status" value="2"/>
</dbReference>
<keyword evidence="2" id="KW-0460">Magnesium</keyword>
<dbReference type="InterPro" id="IPR029014">
    <property type="entry name" value="NiFe-Hase_large"/>
</dbReference>
<dbReference type="EMBL" id="MRZU01000004">
    <property type="protein sequence ID" value="OUJ18558.1"/>
    <property type="molecule type" value="Genomic_DNA"/>
</dbReference>
<dbReference type="InterPro" id="IPR052197">
    <property type="entry name" value="ComplexI_49kDa-like"/>
</dbReference>
<comment type="caution">
    <text evidence="4">The sequence shown here is derived from an EMBL/GenBank/DDBJ whole genome shotgun (WGS) entry which is preliminary data.</text>
</comment>
<evidence type="ECO:0000313" key="5">
    <source>
        <dbReference type="Proteomes" id="UP000195137"/>
    </source>
</evidence>
<feature type="binding site" evidence="2">
    <location>
        <position position="384"/>
    </location>
    <ligand>
        <name>Ni(2+)</name>
        <dbReference type="ChEBI" id="CHEBI:49786"/>
    </ligand>
</feature>
<dbReference type="Gene3D" id="1.10.645.10">
    <property type="entry name" value="Cytochrome-c3 Hydrogenase, chain B"/>
    <property type="match status" value="1"/>
</dbReference>
<feature type="binding site" evidence="2">
    <location>
        <position position="80"/>
    </location>
    <ligand>
        <name>Ni(2+)</name>
        <dbReference type="ChEBI" id="CHEBI:49786"/>
    </ligand>
</feature>
<dbReference type="AlphaFoldDB" id="A0A1Y3GAW8"/>
<dbReference type="Proteomes" id="UP000195137">
    <property type="component" value="Unassembled WGS sequence"/>
</dbReference>
<dbReference type="GO" id="GO:0016651">
    <property type="term" value="F:oxidoreductase activity, acting on NAD(P)H"/>
    <property type="evidence" value="ECO:0007669"/>
    <property type="project" value="InterPro"/>
</dbReference>
<feature type="binding site" evidence="2">
    <location>
        <position position="83"/>
    </location>
    <ligand>
        <name>Ni(2+)</name>
        <dbReference type="ChEBI" id="CHEBI:49786"/>
    </ligand>
</feature>
<dbReference type="GO" id="GO:0048038">
    <property type="term" value="F:quinone binding"/>
    <property type="evidence" value="ECO:0007669"/>
    <property type="project" value="InterPro"/>
</dbReference>
<evidence type="ECO:0000313" key="4">
    <source>
        <dbReference type="EMBL" id="OUJ18558.1"/>
    </source>
</evidence>
<dbReference type="RefSeq" id="WP_086637822.1">
    <property type="nucleotide sequence ID" value="NZ_MRZU01000004.1"/>
</dbReference>
<dbReference type="InterPro" id="IPR001135">
    <property type="entry name" value="NADH_Q_OxRdtase_suD"/>
</dbReference>
<feature type="binding site" evidence="2">
    <location>
        <position position="351"/>
    </location>
    <ligand>
        <name>Mg(2+)</name>
        <dbReference type="ChEBI" id="CHEBI:18420"/>
    </ligand>
</feature>
<sequence>MNEDREGLDQARLEKGKESYTIPVGPINVALKEPLRILFSEDGEQVRDVDIKAGYTHTGVENIANRRNPIQALPLVQRICGICSQVHGFTYTRSAESALDIEVPERAQYIRVIMQELERIHSHLLWAGSAANQIGFETLFYYIWKERENVMDALEYVSGNRVNYEMNLVGGVRRDLTPERLEKLEEALKFYEKIYQEVEDTILRDRTVKMRTRNIGILEKQEAIELGTVGPTARGSGVKIDNRSDRPGSAYADLNIKPMTPDRIFGETHCDVYDRLAVRVKEIEQSIDLVRECMARLPEGDIAHEENLVKLLKDLRTRSGRGVARTEAPRGELFYYFHKKADQEKIQTLKVRTPTYGNIMSLRPMFLKQQIADIPIIAASIDPCMSCMDRVVTVKGDTTKTYTKDELVELSKKKTRRMKNG</sequence>
<reference evidence="4 5" key="1">
    <citation type="submission" date="2016-12" db="EMBL/GenBank/DDBJ databases">
        <title>Discovery of methanogenic haloarchaea.</title>
        <authorList>
            <person name="Sorokin D.Y."/>
            <person name="Makarova K.S."/>
            <person name="Abbas B."/>
            <person name="Ferrer M."/>
            <person name="Golyshin P.N."/>
        </authorList>
    </citation>
    <scope>NUCLEOTIDE SEQUENCE [LARGE SCALE GENOMIC DNA]</scope>
    <source>
        <strain evidence="4">AMET1</strain>
    </source>
</reference>